<evidence type="ECO:0000313" key="1">
    <source>
        <dbReference type="EMBL" id="KAI3739721.1"/>
    </source>
</evidence>
<organism evidence="1 2">
    <name type="scientific">Cichorium intybus</name>
    <name type="common">Chicory</name>
    <dbReference type="NCBI Taxonomy" id="13427"/>
    <lineage>
        <taxon>Eukaryota</taxon>
        <taxon>Viridiplantae</taxon>
        <taxon>Streptophyta</taxon>
        <taxon>Embryophyta</taxon>
        <taxon>Tracheophyta</taxon>
        <taxon>Spermatophyta</taxon>
        <taxon>Magnoliopsida</taxon>
        <taxon>eudicotyledons</taxon>
        <taxon>Gunneridae</taxon>
        <taxon>Pentapetalae</taxon>
        <taxon>asterids</taxon>
        <taxon>campanulids</taxon>
        <taxon>Asterales</taxon>
        <taxon>Asteraceae</taxon>
        <taxon>Cichorioideae</taxon>
        <taxon>Cichorieae</taxon>
        <taxon>Cichoriinae</taxon>
        <taxon>Cichorium</taxon>
    </lineage>
</organism>
<accession>A0ACB9CZW2</accession>
<dbReference type="Proteomes" id="UP001055811">
    <property type="component" value="Linkage Group LG05"/>
</dbReference>
<keyword evidence="2" id="KW-1185">Reference proteome</keyword>
<evidence type="ECO:0000313" key="2">
    <source>
        <dbReference type="Proteomes" id="UP001055811"/>
    </source>
</evidence>
<protein>
    <submittedName>
        <fullName evidence="1">Uncharacterized protein</fullName>
    </submittedName>
</protein>
<gene>
    <name evidence="1" type="ORF">L2E82_30132</name>
</gene>
<reference evidence="1 2" key="2">
    <citation type="journal article" date="2022" name="Mol. Ecol. Resour.">
        <title>The genomes of chicory, endive, great burdock and yacon provide insights into Asteraceae paleo-polyploidization history and plant inulin production.</title>
        <authorList>
            <person name="Fan W."/>
            <person name="Wang S."/>
            <person name="Wang H."/>
            <person name="Wang A."/>
            <person name="Jiang F."/>
            <person name="Liu H."/>
            <person name="Zhao H."/>
            <person name="Xu D."/>
            <person name="Zhang Y."/>
        </authorList>
    </citation>
    <scope>NUCLEOTIDE SEQUENCE [LARGE SCALE GENOMIC DNA]</scope>
    <source>
        <strain evidence="2">cv. Punajuju</strain>
        <tissue evidence="1">Leaves</tissue>
    </source>
</reference>
<proteinExistence type="predicted"/>
<reference evidence="2" key="1">
    <citation type="journal article" date="2022" name="Mol. Ecol. Resour.">
        <title>The genomes of chicory, endive, great burdock and yacon provide insights into Asteraceae palaeo-polyploidization history and plant inulin production.</title>
        <authorList>
            <person name="Fan W."/>
            <person name="Wang S."/>
            <person name="Wang H."/>
            <person name="Wang A."/>
            <person name="Jiang F."/>
            <person name="Liu H."/>
            <person name="Zhao H."/>
            <person name="Xu D."/>
            <person name="Zhang Y."/>
        </authorList>
    </citation>
    <scope>NUCLEOTIDE SEQUENCE [LARGE SCALE GENOMIC DNA]</scope>
    <source>
        <strain evidence="2">cv. Punajuju</strain>
    </source>
</reference>
<dbReference type="EMBL" id="CM042013">
    <property type="protein sequence ID" value="KAI3739721.1"/>
    <property type="molecule type" value="Genomic_DNA"/>
</dbReference>
<name>A0ACB9CZW2_CICIN</name>
<sequence>MGHAVTGLMSDMTWLSSFFYKPCNYELFVKQSLNMEMAILMATNSGMDWILHLDTDELIHPAGGGEYSLRKLLHDIPRDVDMVVFPNYESSVERDDIKYPFTQLCNRLK</sequence>
<comment type="caution">
    <text evidence="1">The sequence shown here is derived from an EMBL/GenBank/DDBJ whole genome shotgun (WGS) entry which is preliminary data.</text>
</comment>